<dbReference type="PANTHER" id="PTHR46889:SF4">
    <property type="entry name" value="TRANSPOSASE INSO FOR INSERTION SEQUENCE ELEMENT IS911B-RELATED"/>
    <property type="match status" value="1"/>
</dbReference>
<dbReference type="Pfam" id="PF01527">
    <property type="entry name" value="HTH_Tnp_1"/>
    <property type="match status" value="1"/>
</dbReference>
<dbReference type="KEGG" id="cle:Clole_3720"/>
<sequence length="380" mass="44885">MATKQTRYDEDFKKSIVALYHNGKTQTSLCQEYDISQTSLAKWIKQYSTVETDDGKVLTAKQIKEMQKRMAQLEEENLILKKSDCHIHATLSERLDAVYKLRFRHDIKTLCRVLNVNRSTYYKHFNSESAPRVRENLNIKRVILQIYSDYDKCLGAYKITYILSRDYGINISVGRVYRLMQSMSLPKMSTDKPCRVKHHDQGECDNHLHQEFNQKAPNLVWASDFTYIKVNGKWYYLCIVMDLFSRKIISWHIASNHDVTLTMSAFNKAYKSRHVQYGLIFHSDQGAEYTAFAFRNLLDSYNVVQSFSKKGYPFDNACCESFFKYLKKNRTNRRSYHTLEELRLDIFEYIENLYNNRLPHGAIGYKTPNELEAEYWDQHA</sequence>
<dbReference type="InterPro" id="IPR001584">
    <property type="entry name" value="Integrase_cat-core"/>
</dbReference>
<dbReference type="Gene3D" id="1.10.10.60">
    <property type="entry name" value="Homeodomain-like"/>
    <property type="match status" value="1"/>
</dbReference>
<dbReference type="InterPro" id="IPR050900">
    <property type="entry name" value="Transposase_IS3/IS150/IS904"/>
</dbReference>
<accession>F2JHQ9</accession>
<evidence type="ECO:0000256" key="1">
    <source>
        <dbReference type="ARBA" id="ARBA00002286"/>
    </source>
</evidence>
<keyword evidence="2" id="KW-0175">Coiled coil</keyword>
<dbReference type="InterPro" id="IPR002514">
    <property type="entry name" value="Transposase_8"/>
</dbReference>
<dbReference type="InterPro" id="IPR036397">
    <property type="entry name" value="RNaseH_sf"/>
</dbReference>
<dbReference type="SUPFAM" id="SSF46689">
    <property type="entry name" value="Homeodomain-like"/>
    <property type="match status" value="1"/>
</dbReference>
<proteinExistence type="predicted"/>
<dbReference type="Pfam" id="PF13333">
    <property type="entry name" value="rve_2"/>
    <property type="match status" value="1"/>
</dbReference>
<dbReference type="PROSITE" id="PS50994">
    <property type="entry name" value="INTEGRASE"/>
    <property type="match status" value="1"/>
</dbReference>
<feature type="coiled-coil region" evidence="2">
    <location>
        <begin position="56"/>
        <end position="83"/>
    </location>
</feature>
<dbReference type="GO" id="GO:0003677">
    <property type="term" value="F:DNA binding"/>
    <property type="evidence" value="ECO:0007669"/>
    <property type="project" value="InterPro"/>
</dbReference>
<evidence type="ECO:0000313" key="4">
    <source>
        <dbReference type="EMBL" id="ADZ85401.1"/>
    </source>
</evidence>
<dbReference type="InterPro" id="IPR025948">
    <property type="entry name" value="HTH-like_dom"/>
</dbReference>
<dbReference type="HOGENOM" id="CLU_027402_33_1_9"/>
<gene>
    <name evidence="4" type="ordered locus">Clole_3720</name>
</gene>
<dbReference type="GO" id="GO:0015074">
    <property type="term" value="P:DNA integration"/>
    <property type="evidence" value="ECO:0007669"/>
    <property type="project" value="InterPro"/>
</dbReference>
<dbReference type="Gene3D" id="3.30.420.10">
    <property type="entry name" value="Ribonuclease H-like superfamily/Ribonuclease H"/>
    <property type="match status" value="1"/>
</dbReference>
<evidence type="ECO:0000259" key="3">
    <source>
        <dbReference type="PROSITE" id="PS50994"/>
    </source>
</evidence>
<comment type="function">
    <text evidence="1">Involved in the transposition of the insertion sequence.</text>
</comment>
<dbReference type="GO" id="GO:0004803">
    <property type="term" value="F:transposase activity"/>
    <property type="evidence" value="ECO:0007669"/>
    <property type="project" value="InterPro"/>
</dbReference>
<dbReference type="GO" id="GO:0006313">
    <property type="term" value="P:DNA transposition"/>
    <property type="evidence" value="ECO:0007669"/>
    <property type="project" value="InterPro"/>
</dbReference>
<evidence type="ECO:0000313" key="5">
    <source>
        <dbReference type="Proteomes" id="UP000008467"/>
    </source>
</evidence>
<keyword evidence="5" id="KW-1185">Reference proteome</keyword>
<dbReference type="EMBL" id="CP002582">
    <property type="protein sequence ID" value="ADZ85401.1"/>
    <property type="molecule type" value="Genomic_DNA"/>
</dbReference>
<dbReference type="PANTHER" id="PTHR46889">
    <property type="entry name" value="TRANSPOSASE INSF FOR INSERTION SEQUENCE IS3B-RELATED"/>
    <property type="match status" value="1"/>
</dbReference>
<protein>
    <submittedName>
        <fullName evidence="4">Transposase IS3/IS911 family protein</fullName>
    </submittedName>
</protein>
<dbReference type="AlphaFoldDB" id="F2JHQ9"/>
<dbReference type="eggNOG" id="COG2801">
    <property type="taxonomic scope" value="Bacteria"/>
</dbReference>
<dbReference type="NCBIfam" id="NF033516">
    <property type="entry name" value="transpos_IS3"/>
    <property type="match status" value="1"/>
</dbReference>
<organism evidence="4 5">
    <name type="scientific">Cellulosilyticum lentocellum (strain ATCC 49066 / DSM 5427 / NCIMB 11756 / RHM5)</name>
    <name type="common">Clostridium lentocellum</name>
    <dbReference type="NCBI Taxonomy" id="642492"/>
    <lineage>
        <taxon>Bacteria</taxon>
        <taxon>Bacillati</taxon>
        <taxon>Bacillota</taxon>
        <taxon>Clostridia</taxon>
        <taxon>Lachnospirales</taxon>
        <taxon>Cellulosilyticaceae</taxon>
        <taxon>Cellulosilyticum</taxon>
    </lineage>
</organism>
<name>F2JHQ9_CELLD</name>
<reference evidence="4 5" key="1">
    <citation type="journal article" date="2011" name="J. Bacteriol.">
        <title>Complete genome sequence of the cellulose-degrading bacterium Cellulosilyticum lentocellum.</title>
        <authorList>
            <consortium name="US DOE Joint Genome Institute"/>
            <person name="Miller D.A."/>
            <person name="Suen G."/>
            <person name="Bruce D."/>
            <person name="Copeland A."/>
            <person name="Cheng J.F."/>
            <person name="Detter C."/>
            <person name="Goodwin L.A."/>
            <person name="Han C.S."/>
            <person name="Hauser L.J."/>
            <person name="Land M.L."/>
            <person name="Lapidus A."/>
            <person name="Lucas S."/>
            <person name="Meincke L."/>
            <person name="Pitluck S."/>
            <person name="Tapia R."/>
            <person name="Teshima H."/>
            <person name="Woyke T."/>
            <person name="Fox B.G."/>
            <person name="Angert E.R."/>
            <person name="Currie C.R."/>
        </authorList>
    </citation>
    <scope>NUCLEOTIDE SEQUENCE [LARGE SCALE GENOMIC DNA]</scope>
    <source>
        <strain evidence="5">ATCC 49066 / DSM 5427 / NCIMB 11756 / RHM5</strain>
    </source>
</reference>
<dbReference type="InterPro" id="IPR009057">
    <property type="entry name" value="Homeodomain-like_sf"/>
</dbReference>
<dbReference type="InterPro" id="IPR012337">
    <property type="entry name" value="RNaseH-like_sf"/>
</dbReference>
<dbReference type="Proteomes" id="UP000008467">
    <property type="component" value="Chromosome"/>
</dbReference>
<dbReference type="InterPro" id="IPR048020">
    <property type="entry name" value="Transpos_IS3"/>
</dbReference>
<dbReference type="SUPFAM" id="SSF53098">
    <property type="entry name" value="Ribonuclease H-like"/>
    <property type="match status" value="1"/>
</dbReference>
<feature type="domain" description="Integrase catalytic" evidence="3">
    <location>
        <begin position="213"/>
        <end position="376"/>
    </location>
</feature>
<dbReference type="Pfam" id="PF00665">
    <property type="entry name" value="rve"/>
    <property type="match status" value="1"/>
</dbReference>
<dbReference type="eggNOG" id="COG2963">
    <property type="taxonomic scope" value="Bacteria"/>
</dbReference>
<dbReference type="Pfam" id="PF13276">
    <property type="entry name" value="HTH_21"/>
    <property type="match status" value="1"/>
</dbReference>
<evidence type="ECO:0000256" key="2">
    <source>
        <dbReference type="SAM" id="Coils"/>
    </source>
</evidence>